<dbReference type="Proteomes" id="UP000624244">
    <property type="component" value="Unassembled WGS sequence"/>
</dbReference>
<name>A0A8H5ZD38_COCSA</name>
<dbReference type="Gene3D" id="3.30.559.30">
    <property type="entry name" value="Nonribosomal peptide synthetase, condensation domain"/>
    <property type="match status" value="1"/>
</dbReference>
<accession>A0A8H5ZD38</accession>
<dbReference type="InterPro" id="IPR010828">
    <property type="entry name" value="Atf2/Sli1-like"/>
</dbReference>
<dbReference type="AlphaFoldDB" id="A0A8H5ZD38"/>
<comment type="caution">
    <text evidence="1">The sequence shown here is derived from an EMBL/GenBank/DDBJ whole genome shotgun (WGS) entry which is preliminary data.</text>
</comment>
<dbReference type="OMA" id="LEDQHNT"/>
<dbReference type="PANTHER" id="PTHR28037:SF1">
    <property type="entry name" value="ALCOHOL O-ACETYLTRANSFERASE 1-RELATED"/>
    <property type="match status" value="1"/>
</dbReference>
<dbReference type="EMBL" id="WNKQ01000014">
    <property type="protein sequence ID" value="KAF5847012.1"/>
    <property type="molecule type" value="Genomic_DNA"/>
</dbReference>
<dbReference type="Gene3D" id="3.30.559.10">
    <property type="entry name" value="Chloramphenicol acetyltransferase-like domain"/>
    <property type="match status" value="1"/>
</dbReference>
<protein>
    <recommendedName>
        <fullName evidence="3">Alcohol acetyltransferase</fullName>
    </recommendedName>
</protein>
<dbReference type="InterPro" id="IPR052058">
    <property type="entry name" value="Alcohol_O-acetyltransferase"/>
</dbReference>
<evidence type="ECO:0000313" key="1">
    <source>
        <dbReference type="EMBL" id="KAF5847012.1"/>
    </source>
</evidence>
<gene>
    <name evidence="1" type="ORF">GGP41_003313</name>
</gene>
<proteinExistence type="predicted"/>
<dbReference type="GO" id="GO:0008080">
    <property type="term" value="F:N-acetyltransferase activity"/>
    <property type="evidence" value="ECO:0007669"/>
    <property type="project" value="TreeGrafter"/>
</dbReference>
<dbReference type="PANTHER" id="PTHR28037">
    <property type="entry name" value="ALCOHOL O-ACETYLTRANSFERASE 1-RELATED"/>
    <property type="match status" value="1"/>
</dbReference>
<sequence>MGDIEQPLKLRSLGRSEQLSAVSHALGFFNNVGLSAHYLVSENAAQYDLQRIIYAALAHVIQEHTILSAIPVDEDSPDSYWVQLPTIDLARSVTFLTRARPLEETGEDSELDEILQEQHNIDFKSDYGTLPFWRLVILRDAENELSFTASFIFYHGIGDGAAGLVFHKSFSEALNAASSSSESLSNTATLVHSSPDARLLPTLEQLHPLPLNPNPVDHHTQGLQEWTGDSIRLPCQTHCRTLYLSPTSSTAFVQKCKSNNLSVTAGLQATLAHSLFDTLPPTTEALTGIIPINLRPWLNLPATTATNAIGSFIDAIKVQTPRSHFATESTDTVSGLPAARHTADAISKYLTSNPSPSGEPYTSVAFFGAIPDVAVAFKSMIGAPRDAAFEISNVGQFAGSAGDEEAAKWRVGRMVFSRSAVAFGAALNTSVVSGADGGLTIGFCWQEGVLEDGFVDGVVKGFGGYFESEGF</sequence>
<dbReference type="Pfam" id="PF07247">
    <property type="entry name" value="AATase"/>
    <property type="match status" value="1"/>
</dbReference>
<dbReference type="InterPro" id="IPR023213">
    <property type="entry name" value="CAT-like_dom_sf"/>
</dbReference>
<reference evidence="1" key="1">
    <citation type="submission" date="2019-11" db="EMBL/GenBank/DDBJ databases">
        <title>Bipolaris sorokiniana Genome sequencing.</title>
        <authorList>
            <person name="Wang H."/>
        </authorList>
    </citation>
    <scope>NUCLEOTIDE SEQUENCE</scope>
</reference>
<dbReference type="SUPFAM" id="SSF52777">
    <property type="entry name" value="CoA-dependent acyltransferases"/>
    <property type="match status" value="1"/>
</dbReference>
<organism evidence="1 2">
    <name type="scientific">Cochliobolus sativus</name>
    <name type="common">Common root rot and spot blotch fungus</name>
    <name type="synonym">Bipolaris sorokiniana</name>
    <dbReference type="NCBI Taxonomy" id="45130"/>
    <lineage>
        <taxon>Eukaryota</taxon>
        <taxon>Fungi</taxon>
        <taxon>Dikarya</taxon>
        <taxon>Ascomycota</taxon>
        <taxon>Pezizomycotina</taxon>
        <taxon>Dothideomycetes</taxon>
        <taxon>Pleosporomycetidae</taxon>
        <taxon>Pleosporales</taxon>
        <taxon>Pleosporineae</taxon>
        <taxon>Pleosporaceae</taxon>
        <taxon>Bipolaris</taxon>
    </lineage>
</organism>
<evidence type="ECO:0008006" key="3">
    <source>
        <dbReference type="Google" id="ProtNLM"/>
    </source>
</evidence>
<evidence type="ECO:0000313" key="2">
    <source>
        <dbReference type="Proteomes" id="UP000624244"/>
    </source>
</evidence>